<proteinExistence type="predicted"/>
<reference evidence="1" key="1">
    <citation type="submission" date="2024-03" db="EMBL/GenBank/DDBJ databases">
        <title>Diverse circular DNA viruses in blood, oral, and fecal samples of captive lemurs.</title>
        <authorList>
            <person name="Paietta E.N."/>
            <person name="Kraberger S."/>
            <person name="Lund M.C."/>
            <person name="Custer J.M."/>
            <person name="Vargas K.M."/>
            <person name="Ehmke E.E."/>
            <person name="Yoder A.D."/>
            <person name="Varsani A."/>
        </authorList>
    </citation>
    <scope>NUCLEOTIDE SEQUENCE</scope>
    <source>
        <strain evidence="1">Duke_30FF_63</strain>
    </source>
</reference>
<organism evidence="1">
    <name type="scientific">Dulem virus 42</name>
    <dbReference type="NCBI Taxonomy" id="3145760"/>
    <lineage>
        <taxon>Viruses</taxon>
        <taxon>Duplodnaviria</taxon>
        <taxon>Heunggongvirae</taxon>
        <taxon>Uroviricota</taxon>
        <taxon>Caudoviricetes</taxon>
    </lineage>
</organism>
<evidence type="ECO:0000313" key="1">
    <source>
        <dbReference type="EMBL" id="XCD08306.1"/>
    </source>
</evidence>
<sequence>MNDLVSQIEDFDDLDYDEELHTLTFKGEPLDKDVADAIFEELLLLDMADI</sequence>
<dbReference type="EMBL" id="PP511876">
    <property type="protein sequence ID" value="XCD08306.1"/>
    <property type="molecule type" value="Genomic_DNA"/>
</dbReference>
<name>A0AAU8B9T4_9CAUD</name>
<accession>A0AAU8B9T4</accession>
<protein>
    <submittedName>
        <fullName evidence="1">Uncharacterized protein</fullName>
    </submittedName>
</protein>